<feature type="non-terminal residue" evidence="2">
    <location>
        <position position="95"/>
    </location>
</feature>
<dbReference type="Proteomes" id="UP000789405">
    <property type="component" value="Unassembled WGS sequence"/>
</dbReference>
<dbReference type="OrthoDB" id="2445505at2759"/>
<protein>
    <submittedName>
        <fullName evidence="2">11069_t:CDS:1</fullName>
    </submittedName>
</protein>
<feature type="non-terminal residue" evidence="2">
    <location>
        <position position="1"/>
    </location>
</feature>
<evidence type="ECO:0000313" key="3">
    <source>
        <dbReference type="Proteomes" id="UP000789405"/>
    </source>
</evidence>
<proteinExistence type="predicted"/>
<keyword evidence="3" id="KW-1185">Reference proteome</keyword>
<name>A0A9N9P2D8_9GLOM</name>
<comment type="caution">
    <text evidence="2">The sequence shown here is derived from an EMBL/GenBank/DDBJ whole genome shotgun (WGS) entry which is preliminary data.</text>
</comment>
<organism evidence="2 3">
    <name type="scientific">Dentiscutata erythropus</name>
    <dbReference type="NCBI Taxonomy" id="1348616"/>
    <lineage>
        <taxon>Eukaryota</taxon>
        <taxon>Fungi</taxon>
        <taxon>Fungi incertae sedis</taxon>
        <taxon>Mucoromycota</taxon>
        <taxon>Glomeromycotina</taxon>
        <taxon>Glomeromycetes</taxon>
        <taxon>Diversisporales</taxon>
        <taxon>Gigasporaceae</taxon>
        <taxon>Dentiscutata</taxon>
    </lineage>
</organism>
<evidence type="ECO:0000313" key="2">
    <source>
        <dbReference type="EMBL" id="CAG8796277.1"/>
    </source>
</evidence>
<evidence type="ECO:0000256" key="1">
    <source>
        <dbReference type="SAM" id="Coils"/>
    </source>
</evidence>
<gene>
    <name evidence="2" type="ORF">DERYTH_LOCUS22449</name>
</gene>
<dbReference type="EMBL" id="CAJVPY010031204">
    <property type="protein sequence ID" value="CAG8796277.1"/>
    <property type="molecule type" value="Genomic_DNA"/>
</dbReference>
<sequence length="95" mass="10932">KIIDKGKGLPDHQIPRIENLINSMTYSKDKSKNEILSSYLQNKAIEFVNSGLFKHYSSANSVQDKIKQLETENNKLAKLVEKSNNELRSFYMKVV</sequence>
<accession>A0A9N9P2D8</accession>
<feature type="coiled-coil region" evidence="1">
    <location>
        <begin position="59"/>
        <end position="86"/>
    </location>
</feature>
<reference evidence="2" key="1">
    <citation type="submission" date="2021-06" db="EMBL/GenBank/DDBJ databases">
        <authorList>
            <person name="Kallberg Y."/>
            <person name="Tangrot J."/>
            <person name="Rosling A."/>
        </authorList>
    </citation>
    <scope>NUCLEOTIDE SEQUENCE</scope>
    <source>
        <strain evidence="2">MA453B</strain>
    </source>
</reference>
<dbReference type="AlphaFoldDB" id="A0A9N9P2D8"/>
<keyword evidence="1" id="KW-0175">Coiled coil</keyword>